<sequence length="141" mass="15267">MRRLPVLLLLLLAAAGCAMVTDLTDLATRLENEGYTVVRVHHDVTNAVDTLTVEVKNAVTSAGEKDPAEVAWTKYTGELDELVVRLDGRESTYSAIELERRFGPRDEQSSSTVPIVLAVLFVVGCVVTAVVVVAAKRDRAS</sequence>
<proteinExistence type="predicted"/>
<accession>A0A7W7T501</accession>
<keyword evidence="1" id="KW-0472">Membrane</keyword>
<keyword evidence="1" id="KW-0812">Transmembrane</keyword>
<dbReference type="PROSITE" id="PS51257">
    <property type="entry name" value="PROKAR_LIPOPROTEIN"/>
    <property type="match status" value="1"/>
</dbReference>
<evidence type="ECO:0000313" key="4">
    <source>
        <dbReference type="Proteomes" id="UP000542674"/>
    </source>
</evidence>
<organism evidence="3 4">
    <name type="scientific">Saccharothrix violaceirubra</name>
    <dbReference type="NCBI Taxonomy" id="413306"/>
    <lineage>
        <taxon>Bacteria</taxon>
        <taxon>Bacillati</taxon>
        <taxon>Actinomycetota</taxon>
        <taxon>Actinomycetes</taxon>
        <taxon>Pseudonocardiales</taxon>
        <taxon>Pseudonocardiaceae</taxon>
        <taxon>Saccharothrix</taxon>
    </lineage>
</organism>
<reference evidence="3 4" key="1">
    <citation type="submission" date="2020-08" db="EMBL/GenBank/DDBJ databases">
        <title>Sequencing the genomes of 1000 actinobacteria strains.</title>
        <authorList>
            <person name="Klenk H.-P."/>
        </authorList>
    </citation>
    <scope>NUCLEOTIDE SEQUENCE [LARGE SCALE GENOMIC DNA]</scope>
    <source>
        <strain evidence="3 4">DSM 45084</strain>
    </source>
</reference>
<evidence type="ECO:0008006" key="5">
    <source>
        <dbReference type="Google" id="ProtNLM"/>
    </source>
</evidence>
<gene>
    <name evidence="3" type="ORF">F4559_003745</name>
</gene>
<evidence type="ECO:0000256" key="1">
    <source>
        <dbReference type="SAM" id="Phobius"/>
    </source>
</evidence>
<keyword evidence="2" id="KW-0732">Signal</keyword>
<dbReference type="RefSeq" id="WP_184670343.1">
    <property type="nucleotide sequence ID" value="NZ_BAABAI010000026.1"/>
</dbReference>
<protein>
    <recommendedName>
        <fullName evidence="5">DUF3153 domain-containing protein</fullName>
    </recommendedName>
</protein>
<feature type="transmembrane region" description="Helical" evidence="1">
    <location>
        <begin position="115"/>
        <end position="135"/>
    </location>
</feature>
<feature type="chain" id="PRO_5030853915" description="DUF3153 domain-containing protein" evidence="2">
    <location>
        <begin position="21"/>
        <end position="141"/>
    </location>
</feature>
<feature type="signal peptide" evidence="2">
    <location>
        <begin position="1"/>
        <end position="20"/>
    </location>
</feature>
<comment type="caution">
    <text evidence="3">The sequence shown here is derived from an EMBL/GenBank/DDBJ whole genome shotgun (WGS) entry which is preliminary data.</text>
</comment>
<name>A0A7W7T501_9PSEU</name>
<dbReference type="AlphaFoldDB" id="A0A7W7T501"/>
<keyword evidence="1" id="KW-1133">Transmembrane helix</keyword>
<evidence type="ECO:0000313" key="3">
    <source>
        <dbReference type="EMBL" id="MBB4966386.1"/>
    </source>
</evidence>
<keyword evidence="4" id="KW-1185">Reference proteome</keyword>
<dbReference type="Proteomes" id="UP000542674">
    <property type="component" value="Unassembled WGS sequence"/>
</dbReference>
<dbReference type="EMBL" id="JACHJS010000001">
    <property type="protein sequence ID" value="MBB4966386.1"/>
    <property type="molecule type" value="Genomic_DNA"/>
</dbReference>
<evidence type="ECO:0000256" key="2">
    <source>
        <dbReference type="SAM" id="SignalP"/>
    </source>
</evidence>